<evidence type="ECO:0000313" key="3">
    <source>
        <dbReference type="EnsemblPlants" id="ORUFI11G04070.1"/>
    </source>
</evidence>
<dbReference type="InterPro" id="IPR046533">
    <property type="entry name" value="DUF6598"/>
</dbReference>
<dbReference type="EnsemblPlants" id="ORUFI11G04070.1">
    <property type="protein sequence ID" value="ORUFI11G04070.1"/>
    <property type="gene ID" value="ORUFI11G04070"/>
</dbReference>
<accession>A0A0E0R4M6</accession>
<keyword evidence="1" id="KW-0378">Hydrolase</keyword>
<keyword evidence="4" id="KW-1185">Reference proteome</keyword>
<feature type="domain" description="DUF6598" evidence="2">
    <location>
        <begin position="304"/>
        <end position="531"/>
    </location>
</feature>
<proteinExistence type="inferred from homology"/>
<dbReference type="GO" id="GO:0017148">
    <property type="term" value="P:negative regulation of translation"/>
    <property type="evidence" value="ECO:0007669"/>
    <property type="project" value="UniProtKB-KW"/>
</dbReference>
<evidence type="ECO:0000259" key="2">
    <source>
        <dbReference type="Pfam" id="PF20241"/>
    </source>
</evidence>
<reference evidence="4" key="1">
    <citation type="submission" date="2013-06" db="EMBL/GenBank/DDBJ databases">
        <authorList>
            <person name="Zhao Q."/>
        </authorList>
    </citation>
    <scope>NUCLEOTIDE SEQUENCE</scope>
    <source>
        <strain evidence="4">cv. W1943</strain>
    </source>
</reference>
<dbReference type="STRING" id="4529.A0A0E0R4M6"/>
<dbReference type="OMA" id="DYLRNWW"/>
<protein>
    <recommendedName>
        <fullName evidence="2">DUF6598 domain-containing protein</fullName>
    </recommendedName>
</protein>
<sequence>MAVRVENVEFNVRTGNYPEFMNNLRDRLAEHPDLDDVYAGCPVLAMQRCPKQPARWMYINLVGNGDDRATLAVRDDNVNLIGFRNLKGQWFHMGFSGMSKPILPEPSTFLGCDGSYPSLLGGRDEDDVKNMLVNDIDLRQVVLLDAVHKLSGYEQPPDPYGAADDDTKLDLVHLTVVFCEGARMALHYDAVNDGQISLNERQVDYLRNWWLMSRALLQDETTPWPRRLSSETGINDDEQARRVVLLVLNTSTTVHVHGAAERRRSDWLYFRTDPEAAAAGAGQTGHGGRFVEVLAATAGFGSCTIAVFDGKRGQILYRPHHQRHYTNYQGNLMLTGPYRAISADGSFLIEVDTNNGDGDTADGTLFWDCYDGQNEYNKTLTHTIGTTRGPVDVTYAVLSDAVEATVQLKLLLPVAGDDNTDHHHHLAVYGDITARSHCLAVGSALFRRGSREDAVALAVAAAGGSAVVDVPLQRCVVAVPLDWPLEIDVQLYVVGEEGIRYTCFQRLLLSSPGGEQQPQRVFHSGNTSLEVNITWSRDF</sequence>
<dbReference type="Gramene" id="ORUFI11G04070.1">
    <property type="protein sequence ID" value="ORUFI11G04070.1"/>
    <property type="gene ID" value="ORUFI11G04070"/>
</dbReference>
<dbReference type="GO" id="GO:0030598">
    <property type="term" value="F:rRNA N-glycosylase activity"/>
    <property type="evidence" value="ECO:0007669"/>
    <property type="project" value="UniProtKB-EC"/>
</dbReference>
<organism evidence="3 4">
    <name type="scientific">Oryza rufipogon</name>
    <name type="common">Brownbeard rice</name>
    <name type="synonym">Asian wild rice</name>
    <dbReference type="NCBI Taxonomy" id="4529"/>
    <lineage>
        <taxon>Eukaryota</taxon>
        <taxon>Viridiplantae</taxon>
        <taxon>Streptophyta</taxon>
        <taxon>Embryophyta</taxon>
        <taxon>Tracheophyta</taxon>
        <taxon>Spermatophyta</taxon>
        <taxon>Magnoliopsida</taxon>
        <taxon>Liliopsida</taxon>
        <taxon>Poales</taxon>
        <taxon>Poaceae</taxon>
        <taxon>BOP clade</taxon>
        <taxon>Oryzoideae</taxon>
        <taxon>Oryzeae</taxon>
        <taxon>Oryzinae</taxon>
        <taxon>Oryza</taxon>
    </lineage>
</organism>
<dbReference type="Pfam" id="PF00161">
    <property type="entry name" value="RIP"/>
    <property type="match status" value="1"/>
</dbReference>
<evidence type="ECO:0000313" key="4">
    <source>
        <dbReference type="Proteomes" id="UP000008022"/>
    </source>
</evidence>
<reference evidence="3" key="2">
    <citation type="submission" date="2015-06" db="UniProtKB">
        <authorList>
            <consortium name="EnsemblPlants"/>
        </authorList>
    </citation>
    <scope>IDENTIFICATION</scope>
</reference>
<dbReference type="InterPro" id="IPR016138">
    <property type="entry name" value="Ribosome_inactivat_prot_sub1"/>
</dbReference>
<keyword evidence="1" id="KW-0800">Toxin</keyword>
<dbReference type="GO" id="GO:0006952">
    <property type="term" value="P:defense response"/>
    <property type="evidence" value="ECO:0007669"/>
    <property type="project" value="UniProtKB-KW"/>
</dbReference>
<dbReference type="PANTHER" id="PTHR33453">
    <property type="match status" value="1"/>
</dbReference>
<dbReference type="Pfam" id="PF20241">
    <property type="entry name" value="DUF6598"/>
    <property type="match status" value="1"/>
</dbReference>
<dbReference type="eggNOG" id="ENOG502R5GZ">
    <property type="taxonomic scope" value="Eukaryota"/>
</dbReference>
<name>A0A0E0R4M6_ORYRU</name>
<evidence type="ECO:0000256" key="1">
    <source>
        <dbReference type="RuleBase" id="RU004915"/>
    </source>
</evidence>
<keyword evidence="1" id="KW-0611">Plant defense</keyword>
<dbReference type="Proteomes" id="UP000008022">
    <property type="component" value="Unassembled WGS sequence"/>
</dbReference>
<dbReference type="InterPro" id="IPR001574">
    <property type="entry name" value="Ribosome_inactivat_prot"/>
</dbReference>
<dbReference type="GO" id="GO:0090729">
    <property type="term" value="F:toxin activity"/>
    <property type="evidence" value="ECO:0007669"/>
    <property type="project" value="UniProtKB-KW"/>
</dbReference>
<dbReference type="AlphaFoldDB" id="A0A0E0R4M6"/>
<dbReference type="PANTHER" id="PTHR33453:SF40">
    <property type="entry name" value="RRNA N-GLYCOSYLASE"/>
    <property type="match status" value="1"/>
</dbReference>
<dbReference type="SUPFAM" id="SSF56371">
    <property type="entry name" value="Ribosome inactivating proteins (RIP)"/>
    <property type="match status" value="1"/>
</dbReference>
<dbReference type="Gene3D" id="3.40.420.10">
    <property type="entry name" value="Ricin (A subunit), domain 1"/>
    <property type="match status" value="1"/>
</dbReference>
<dbReference type="InterPro" id="IPR036041">
    <property type="entry name" value="Ribosome-inact_prot_sf"/>
</dbReference>
<dbReference type="HOGENOM" id="CLU_031596_1_0_1"/>
<comment type="similarity">
    <text evidence="1">Belongs to the ribosome-inactivating protein family.</text>
</comment>
<comment type="catalytic activity">
    <reaction evidence="1">
        <text>Endohydrolysis of the N-glycosidic bond at one specific adenosine on the 28S rRNA.</text>
        <dbReference type="EC" id="3.2.2.22"/>
    </reaction>
</comment>
<keyword evidence="1" id="KW-0652">Protein synthesis inhibitor</keyword>